<proteinExistence type="predicted"/>
<dbReference type="AlphaFoldDB" id="A0A285P908"/>
<evidence type="ECO:0000256" key="1">
    <source>
        <dbReference type="SAM" id="MobiDB-lite"/>
    </source>
</evidence>
<accession>A0A285P908</accession>
<name>A0A285P908_NATPI</name>
<feature type="region of interest" description="Disordered" evidence="1">
    <location>
        <begin position="87"/>
        <end position="111"/>
    </location>
</feature>
<dbReference type="OrthoDB" id="186537at2157"/>
<reference evidence="2 3" key="1">
    <citation type="submission" date="2017-09" db="EMBL/GenBank/DDBJ databases">
        <authorList>
            <person name="Ehlers B."/>
            <person name="Leendertz F.H."/>
        </authorList>
    </citation>
    <scope>NUCLEOTIDE SEQUENCE [LARGE SCALE GENOMIC DNA]</scope>
    <source>
        <strain evidence="2 3">DSM 27208</strain>
    </source>
</reference>
<protein>
    <submittedName>
        <fullName evidence="2">Uncharacterized protein</fullName>
    </submittedName>
</protein>
<gene>
    <name evidence="2" type="ORF">SAMN06269185_3300</name>
</gene>
<dbReference type="EMBL" id="OBEJ01000009">
    <property type="protein sequence ID" value="SNZ18225.1"/>
    <property type="molecule type" value="Genomic_DNA"/>
</dbReference>
<sequence>MTEEGRALLTEAEQEIIAGDRDVSDNYEYKVRSLVRNRVRKKLGSDIDILEEHFPEVYEMVKRDVCDSPETDLQSVREAYQGLQGAFERSDPEAARRAADRIGEALGENDE</sequence>
<feature type="compositionally biased region" description="Basic and acidic residues" evidence="1">
    <location>
        <begin position="88"/>
        <end position="103"/>
    </location>
</feature>
<keyword evidence="3" id="KW-1185">Reference proteome</keyword>
<dbReference type="RefSeq" id="WP_218839224.1">
    <property type="nucleotide sequence ID" value="NZ_OBEJ01000009.1"/>
</dbReference>
<evidence type="ECO:0000313" key="3">
    <source>
        <dbReference type="Proteomes" id="UP000219453"/>
    </source>
</evidence>
<organism evidence="2 3">
    <name type="scientific">Natronoarchaeum philippinense</name>
    <dbReference type="NCBI Taxonomy" id="558529"/>
    <lineage>
        <taxon>Archaea</taxon>
        <taxon>Methanobacteriati</taxon>
        <taxon>Methanobacteriota</taxon>
        <taxon>Stenosarchaea group</taxon>
        <taxon>Halobacteria</taxon>
        <taxon>Halobacteriales</taxon>
        <taxon>Natronoarchaeaceae</taxon>
    </lineage>
</organism>
<evidence type="ECO:0000313" key="2">
    <source>
        <dbReference type="EMBL" id="SNZ18225.1"/>
    </source>
</evidence>
<dbReference type="Proteomes" id="UP000219453">
    <property type="component" value="Unassembled WGS sequence"/>
</dbReference>